<comment type="caution">
    <text evidence="2">The sequence shown here is derived from an EMBL/GenBank/DDBJ whole genome shotgun (WGS) entry which is preliminary data.</text>
</comment>
<feature type="domain" description="HNH nuclease" evidence="1">
    <location>
        <begin position="208"/>
        <end position="244"/>
    </location>
</feature>
<dbReference type="Pfam" id="PF13391">
    <property type="entry name" value="HNH_2"/>
    <property type="match status" value="1"/>
</dbReference>
<protein>
    <recommendedName>
        <fullName evidence="1">HNH nuclease domain-containing protein</fullName>
    </recommendedName>
</protein>
<sequence length="339" mass="38825">MSNTNYPNEEIQLYFRASSVTFHFHRLFFLSLLINFNMATTVLEAPRYTQLNVRVYQHNGSLLAALEVPIDPRDRYVFAEMLYRYCSSIFIFPDEDKWAIFKLRANTTPGATLRPSGRSLVNPGNYMVLEKNRNPTTVDLTTNCAPRRVRTLDTHTQSQGQSERDPLQATFRNTLRQRDNCCVITGQTRATTYERPFLGGYRQYIIDTRPDSDIGESRLYSAQNELLLSADIHAQYDEFQLGIDPDSGYKIIVFGADPAKMGRTRLRSSAQNGTDGVCPELLRWHLRMCLYKSLKANVEPQKIWEEDLGENPMGSTLEQSDAAERMEVELFTRLGSFVA</sequence>
<organism evidence="2 3">
    <name type="scientific">Penicillium coprophilum</name>
    <dbReference type="NCBI Taxonomy" id="36646"/>
    <lineage>
        <taxon>Eukaryota</taxon>
        <taxon>Fungi</taxon>
        <taxon>Dikarya</taxon>
        <taxon>Ascomycota</taxon>
        <taxon>Pezizomycotina</taxon>
        <taxon>Eurotiomycetes</taxon>
        <taxon>Eurotiomycetidae</taxon>
        <taxon>Eurotiales</taxon>
        <taxon>Aspergillaceae</taxon>
        <taxon>Penicillium</taxon>
    </lineage>
</organism>
<dbReference type="AlphaFoldDB" id="A0A1V6V9V9"/>
<proteinExistence type="predicted"/>
<dbReference type="EMBL" id="MDDG01000001">
    <property type="protein sequence ID" value="OQE47450.1"/>
    <property type="molecule type" value="Genomic_DNA"/>
</dbReference>
<name>A0A1V6V9V9_9EURO</name>
<evidence type="ECO:0000259" key="1">
    <source>
        <dbReference type="Pfam" id="PF13391"/>
    </source>
</evidence>
<dbReference type="Proteomes" id="UP000191500">
    <property type="component" value="Unassembled WGS sequence"/>
</dbReference>
<gene>
    <name evidence="2" type="ORF">PENCOP_c001G05036</name>
</gene>
<dbReference type="InterPro" id="IPR003615">
    <property type="entry name" value="HNH_nuc"/>
</dbReference>
<dbReference type="STRING" id="36646.A0A1V6V9V9"/>
<evidence type="ECO:0000313" key="2">
    <source>
        <dbReference type="EMBL" id="OQE47450.1"/>
    </source>
</evidence>
<keyword evidence="3" id="KW-1185">Reference proteome</keyword>
<reference evidence="3" key="1">
    <citation type="journal article" date="2017" name="Nat. Microbiol.">
        <title>Global analysis of biosynthetic gene clusters reveals vast potential of secondary metabolite production in Penicillium species.</title>
        <authorList>
            <person name="Nielsen J.C."/>
            <person name="Grijseels S."/>
            <person name="Prigent S."/>
            <person name="Ji B."/>
            <person name="Dainat J."/>
            <person name="Nielsen K.F."/>
            <person name="Frisvad J.C."/>
            <person name="Workman M."/>
            <person name="Nielsen J."/>
        </authorList>
    </citation>
    <scope>NUCLEOTIDE SEQUENCE [LARGE SCALE GENOMIC DNA]</scope>
    <source>
        <strain evidence="3">IBT 31321</strain>
    </source>
</reference>
<evidence type="ECO:0000313" key="3">
    <source>
        <dbReference type="Proteomes" id="UP000191500"/>
    </source>
</evidence>
<accession>A0A1V6V9V9</accession>